<dbReference type="Proteomes" id="UP000010467">
    <property type="component" value="Chromosome"/>
</dbReference>
<evidence type="ECO:0000313" key="4">
    <source>
        <dbReference type="Proteomes" id="UP000010467"/>
    </source>
</evidence>
<dbReference type="InterPro" id="IPR051910">
    <property type="entry name" value="ComF/GntX_DNA_util-trans"/>
</dbReference>
<dbReference type="KEGG" id="dpd:Deipe_3573"/>
<reference evidence="4" key="1">
    <citation type="submission" date="2012-03" db="EMBL/GenBank/DDBJ databases">
        <title>Complete sequence of chromosome of Deinococcus peraridilitoris DSM 19664.</title>
        <authorList>
            <person name="Lucas S."/>
            <person name="Copeland A."/>
            <person name="Lapidus A."/>
            <person name="Glavina del Rio T."/>
            <person name="Dalin E."/>
            <person name="Tice H."/>
            <person name="Bruce D."/>
            <person name="Goodwin L."/>
            <person name="Pitluck S."/>
            <person name="Peters L."/>
            <person name="Mikhailova N."/>
            <person name="Lu M."/>
            <person name="Kyrpides N."/>
            <person name="Mavromatis K."/>
            <person name="Ivanova N."/>
            <person name="Brettin T."/>
            <person name="Detter J.C."/>
            <person name="Han C."/>
            <person name="Larimer F."/>
            <person name="Land M."/>
            <person name="Hauser L."/>
            <person name="Markowitz V."/>
            <person name="Cheng J.-F."/>
            <person name="Hugenholtz P."/>
            <person name="Woyke T."/>
            <person name="Wu D."/>
            <person name="Pukall R."/>
            <person name="Steenblock K."/>
            <person name="Brambilla E."/>
            <person name="Klenk H.-P."/>
            <person name="Eisen J.A."/>
        </authorList>
    </citation>
    <scope>NUCLEOTIDE SEQUENCE [LARGE SCALE GENOMIC DNA]</scope>
    <source>
        <strain evidence="4">DSM 19664 / LMG 22246 / CIP 109416 / KR-200</strain>
    </source>
</reference>
<dbReference type="SUPFAM" id="SSF53271">
    <property type="entry name" value="PRTase-like"/>
    <property type="match status" value="1"/>
</dbReference>
<keyword evidence="3" id="KW-0808">Transferase</keyword>
<sequence length="205" mass="22304">MLGLLRSLLPRACPGCGVSLDRSCGWCGTCHEHLRAEVSAHSVLSRQAHPHLVSLGRYEGPLRRAVQALKYEGSREVARAIARELAGAVPESWHPEVVCAVPLHERRLRSRGYNQAALLAGALAHGLCVPHRELLSRERFTLQQARLSASERRANVEGAFRTVGAVPSRVLLVDDVLTTGTTLAECARMLRCAGADQVYFAVAAR</sequence>
<dbReference type="STRING" id="937777.Deipe_3573"/>
<comment type="similarity">
    <text evidence="1">Belongs to the ComF/GntX family.</text>
</comment>
<dbReference type="GO" id="GO:0016757">
    <property type="term" value="F:glycosyltransferase activity"/>
    <property type="evidence" value="ECO:0007669"/>
    <property type="project" value="UniProtKB-KW"/>
</dbReference>
<accession>L0A539</accession>
<dbReference type="PANTHER" id="PTHR47505:SF1">
    <property type="entry name" value="DNA UTILIZATION PROTEIN YHGH"/>
    <property type="match status" value="1"/>
</dbReference>
<name>L0A539_DEIPD</name>
<organism evidence="3 4">
    <name type="scientific">Deinococcus peraridilitoris (strain DSM 19664 / LMG 22246 / CIP 109416 / KR-200)</name>
    <dbReference type="NCBI Taxonomy" id="937777"/>
    <lineage>
        <taxon>Bacteria</taxon>
        <taxon>Thermotogati</taxon>
        <taxon>Deinococcota</taxon>
        <taxon>Deinococci</taxon>
        <taxon>Deinococcales</taxon>
        <taxon>Deinococcaceae</taxon>
        <taxon>Deinococcus</taxon>
    </lineage>
</organism>
<dbReference type="EMBL" id="CP003382">
    <property type="protein sequence ID" value="AFZ69003.1"/>
    <property type="molecule type" value="Genomic_DNA"/>
</dbReference>
<dbReference type="OrthoDB" id="9779910at2"/>
<evidence type="ECO:0000256" key="1">
    <source>
        <dbReference type="ARBA" id="ARBA00008007"/>
    </source>
</evidence>
<proteinExistence type="inferred from homology"/>
<dbReference type="CDD" id="cd06223">
    <property type="entry name" value="PRTases_typeI"/>
    <property type="match status" value="1"/>
</dbReference>
<gene>
    <name evidence="3" type="ordered locus">Deipe_3573</name>
</gene>
<dbReference type="InterPro" id="IPR000836">
    <property type="entry name" value="PRTase_dom"/>
</dbReference>
<protein>
    <submittedName>
        <fullName evidence="3">Putative amidophosphoribosyltransferase</fullName>
    </submittedName>
</protein>
<dbReference type="PATRIC" id="fig|937777.3.peg.3583"/>
<keyword evidence="3" id="KW-0328">Glycosyltransferase</keyword>
<evidence type="ECO:0000259" key="2">
    <source>
        <dbReference type="Pfam" id="PF00156"/>
    </source>
</evidence>
<keyword evidence="4" id="KW-1185">Reference proteome</keyword>
<dbReference type="AlphaFoldDB" id="L0A539"/>
<dbReference type="Pfam" id="PF00156">
    <property type="entry name" value="Pribosyltran"/>
    <property type="match status" value="1"/>
</dbReference>
<dbReference type="InterPro" id="IPR029057">
    <property type="entry name" value="PRTase-like"/>
</dbReference>
<evidence type="ECO:0000313" key="3">
    <source>
        <dbReference type="EMBL" id="AFZ69003.1"/>
    </source>
</evidence>
<dbReference type="eggNOG" id="COG1040">
    <property type="taxonomic scope" value="Bacteria"/>
</dbReference>
<dbReference type="HOGENOM" id="CLU_054549_1_0_0"/>
<feature type="domain" description="Phosphoribosyltransferase" evidence="2">
    <location>
        <begin position="168"/>
        <end position="204"/>
    </location>
</feature>
<dbReference type="PANTHER" id="PTHR47505">
    <property type="entry name" value="DNA UTILIZATION PROTEIN YHGH"/>
    <property type="match status" value="1"/>
</dbReference>
<dbReference type="Gene3D" id="3.40.50.2020">
    <property type="match status" value="1"/>
</dbReference>